<dbReference type="Proteomes" id="UP000007875">
    <property type="component" value="Unassembled WGS sequence"/>
</dbReference>
<dbReference type="Pfam" id="PF00100">
    <property type="entry name" value="Zona_pellucida"/>
    <property type="match status" value="1"/>
</dbReference>
<evidence type="ECO:0000256" key="2">
    <source>
        <dbReference type="ARBA" id="ARBA00023157"/>
    </source>
</evidence>
<feature type="domain" description="ZP" evidence="3">
    <location>
        <begin position="1"/>
        <end position="173"/>
    </location>
</feature>
<keyword evidence="1" id="KW-0732">Signal</keyword>
<dbReference type="InterPro" id="IPR001507">
    <property type="entry name" value="ZP_dom"/>
</dbReference>
<keyword evidence="5" id="KW-1185">Reference proteome</keyword>
<dbReference type="PANTHER" id="PTHR14002">
    <property type="entry name" value="ENDOGLIN/TGF-BETA RECEPTOR TYPE III"/>
    <property type="match status" value="1"/>
</dbReference>
<dbReference type="InterPro" id="IPR042235">
    <property type="entry name" value="ZP-C_dom"/>
</dbReference>
<dbReference type="Gene3D" id="2.10.25.10">
    <property type="entry name" value="Laminin"/>
    <property type="match status" value="1"/>
</dbReference>
<sequence>MNVTCVFPVQQMINFSRIIPEIQNIQVFQAVVSGRFDLNFGFYDSVNYTTQLTNGATVKVPDVVFAKISLSNLPSSANNLIVQAKRCWATDTSDPTATRYYNLIQNSCPADSYTTVTRNYNSRYATFGFQSFTWTNVSTAAQRIYVHCQVAICDHNLNGTCDDLSCGSGRKRRDVASLNPPQFISAGPIFIAPHYSHDLCDKGGYCSDVCTMIEGKPLCTCGQGRMLADDLRTCIS</sequence>
<organism evidence="4 5">
    <name type="scientific">Ciona savignyi</name>
    <name type="common">Pacific transparent sea squirt</name>
    <dbReference type="NCBI Taxonomy" id="51511"/>
    <lineage>
        <taxon>Eukaryota</taxon>
        <taxon>Metazoa</taxon>
        <taxon>Chordata</taxon>
        <taxon>Tunicata</taxon>
        <taxon>Ascidiacea</taxon>
        <taxon>Phlebobranchia</taxon>
        <taxon>Cionidae</taxon>
        <taxon>Ciona</taxon>
    </lineage>
</organism>
<evidence type="ECO:0000313" key="5">
    <source>
        <dbReference type="Proteomes" id="UP000007875"/>
    </source>
</evidence>
<dbReference type="PROSITE" id="PS51034">
    <property type="entry name" value="ZP_2"/>
    <property type="match status" value="1"/>
</dbReference>
<dbReference type="PANTHER" id="PTHR14002:SF54">
    <property type="entry name" value="ZONA PELLUCIDA SPERM-BINDING PROTEIN 2"/>
    <property type="match status" value="1"/>
</dbReference>
<evidence type="ECO:0000313" key="4">
    <source>
        <dbReference type="Ensembl" id="ENSCSAVP00000006905.1"/>
    </source>
</evidence>
<dbReference type="AlphaFoldDB" id="H2YNJ8"/>
<dbReference type="GeneTree" id="ENSGT00940000163632"/>
<reference evidence="4" key="2">
    <citation type="submission" date="2025-08" db="UniProtKB">
        <authorList>
            <consortium name="Ensembl"/>
        </authorList>
    </citation>
    <scope>IDENTIFICATION</scope>
</reference>
<protein>
    <recommendedName>
        <fullName evidence="3">ZP domain-containing protein</fullName>
    </recommendedName>
</protein>
<dbReference type="HOGENOM" id="CLU_060338_0_0_1"/>
<proteinExistence type="predicted"/>
<accession>H2YNJ8</accession>
<evidence type="ECO:0000256" key="1">
    <source>
        <dbReference type="ARBA" id="ARBA00022729"/>
    </source>
</evidence>
<dbReference type="Ensembl" id="ENSCSAVT00000006992.1">
    <property type="protein sequence ID" value="ENSCSAVP00000006905.1"/>
    <property type="gene ID" value="ENSCSAVG00000004120.1"/>
</dbReference>
<name>H2YNJ8_CIOSA</name>
<evidence type="ECO:0000259" key="3">
    <source>
        <dbReference type="PROSITE" id="PS51034"/>
    </source>
</evidence>
<dbReference type="Gene3D" id="2.60.40.4100">
    <property type="entry name" value="Zona pellucida, ZP-C domain"/>
    <property type="match status" value="1"/>
</dbReference>
<dbReference type="InterPro" id="IPR055355">
    <property type="entry name" value="ZP-C"/>
</dbReference>
<reference evidence="4" key="3">
    <citation type="submission" date="2025-09" db="UniProtKB">
        <authorList>
            <consortium name="Ensembl"/>
        </authorList>
    </citation>
    <scope>IDENTIFICATION</scope>
</reference>
<reference evidence="5" key="1">
    <citation type="submission" date="2003-08" db="EMBL/GenBank/DDBJ databases">
        <authorList>
            <person name="Birren B."/>
            <person name="Nusbaum C."/>
            <person name="Abebe A."/>
            <person name="Abouelleil A."/>
            <person name="Adekoya E."/>
            <person name="Ait-zahra M."/>
            <person name="Allen N."/>
            <person name="Allen T."/>
            <person name="An P."/>
            <person name="Anderson M."/>
            <person name="Anderson S."/>
            <person name="Arachchi H."/>
            <person name="Armbruster J."/>
            <person name="Bachantsang P."/>
            <person name="Baldwin J."/>
            <person name="Barry A."/>
            <person name="Bayul T."/>
            <person name="Blitshsteyn B."/>
            <person name="Bloom T."/>
            <person name="Blye J."/>
            <person name="Boguslavskiy L."/>
            <person name="Borowsky M."/>
            <person name="Boukhgalter B."/>
            <person name="Brunache A."/>
            <person name="Butler J."/>
            <person name="Calixte N."/>
            <person name="Calvo S."/>
            <person name="Camarata J."/>
            <person name="Campo K."/>
            <person name="Chang J."/>
            <person name="Cheshatsang Y."/>
            <person name="Citroen M."/>
            <person name="Collymore A."/>
            <person name="Considine T."/>
            <person name="Cook A."/>
            <person name="Cooke P."/>
            <person name="Corum B."/>
            <person name="Cuomo C."/>
            <person name="David R."/>
            <person name="Dawoe T."/>
            <person name="Degray S."/>
            <person name="Dodge S."/>
            <person name="Dooley K."/>
            <person name="Dorje P."/>
            <person name="Dorjee K."/>
            <person name="Dorris L."/>
            <person name="Duffey N."/>
            <person name="Dupes A."/>
            <person name="Elkins T."/>
            <person name="Engels R."/>
            <person name="Erickson J."/>
            <person name="Farina A."/>
            <person name="Faro S."/>
            <person name="Ferreira P."/>
            <person name="Fischer H."/>
            <person name="Fitzgerald M."/>
            <person name="Foley K."/>
            <person name="Gage D."/>
            <person name="Galagan J."/>
            <person name="Gearin G."/>
            <person name="Gnerre S."/>
            <person name="Gnirke A."/>
            <person name="Goyette A."/>
            <person name="Graham J."/>
            <person name="Grandbois E."/>
            <person name="Gyaltsen K."/>
            <person name="Hafez N."/>
            <person name="Hagopian D."/>
            <person name="Hagos B."/>
            <person name="Hall J."/>
            <person name="Hatcher B."/>
            <person name="Heller A."/>
            <person name="Higgins H."/>
            <person name="Honan T."/>
            <person name="Horn A."/>
            <person name="Houde N."/>
            <person name="Hughes L."/>
            <person name="Hulme W."/>
            <person name="Husby E."/>
            <person name="Iliev I."/>
            <person name="Jaffe D."/>
            <person name="Jones C."/>
            <person name="Kamal M."/>
            <person name="Kamat A."/>
            <person name="Kamvysselis M."/>
            <person name="Karlsson E."/>
            <person name="Kells C."/>
            <person name="Kieu A."/>
            <person name="Kisner P."/>
            <person name="Kodira C."/>
            <person name="Kulbokas E."/>
            <person name="Labutti K."/>
            <person name="Lama D."/>
            <person name="Landers T."/>
            <person name="Leger J."/>
            <person name="Levine S."/>
            <person name="Lewis D."/>
            <person name="Lewis T."/>
            <person name="Lindblad-toh K."/>
            <person name="Liu X."/>
            <person name="Lokyitsang T."/>
            <person name="Lokyitsang Y."/>
            <person name="Lucien O."/>
            <person name="Lui A."/>
            <person name="Ma L.J."/>
            <person name="Mabbitt R."/>
            <person name="Macdonald J."/>
            <person name="Maclean C."/>
            <person name="Major J."/>
            <person name="Manning J."/>
            <person name="Marabella R."/>
            <person name="Maru K."/>
            <person name="Matthews C."/>
            <person name="Mauceli E."/>
            <person name="Mccarthy M."/>
            <person name="Mcdonough S."/>
            <person name="Mcghee T."/>
            <person name="Meldrim J."/>
            <person name="Meneus L."/>
            <person name="Mesirov J."/>
            <person name="Mihalev A."/>
            <person name="Mihova T."/>
            <person name="Mikkelsen T."/>
            <person name="Mlenga V."/>
            <person name="Moru K."/>
            <person name="Mozes J."/>
            <person name="Mulrain L."/>
            <person name="Munson G."/>
            <person name="Naylor J."/>
            <person name="Newes C."/>
            <person name="Nguyen C."/>
            <person name="Nguyen N."/>
            <person name="Nguyen T."/>
            <person name="Nicol R."/>
            <person name="Nielsen C."/>
            <person name="Nizzari M."/>
            <person name="Norbu C."/>
            <person name="Norbu N."/>
            <person name="O'donnell P."/>
            <person name="Okoawo O."/>
            <person name="O'leary S."/>
            <person name="Omotosho B."/>
            <person name="O'neill K."/>
            <person name="Osman S."/>
            <person name="Parker S."/>
            <person name="Perrin D."/>
            <person name="Phunkhang P."/>
            <person name="Piqani B."/>
            <person name="Purcell S."/>
            <person name="Rachupka T."/>
            <person name="Ramasamy U."/>
            <person name="Rameau R."/>
            <person name="Ray V."/>
            <person name="Raymond C."/>
            <person name="Retta R."/>
            <person name="Richardson S."/>
            <person name="Rise C."/>
            <person name="Rodriguez J."/>
            <person name="Rogers J."/>
            <person name="Rogov P."/>
            <person name="Rutman M."/>
            <person name="Schupbach R."/>
            <person name="Seaman C."/>
            <person name="Settipalli S."/>
            <person name="Sharpe T."/>
            <person name="Sheridan J."/>
            <person name="Sherpa N."/>
            <person name="Shi J."/>
            <person name="Smirnov S."/>
            <person name="Smith C."/>
            <person name="Sougnez C."/>
            <person name="Spencer B."/>
            <person name="Stalker J."/>
            <person name="Stange-thomann N."/>
            <person name="Stavropoulos S."/>
            <person name="Stetson K."/>
            <person name="Stone C."/>
            <person name="Stone S."/>
            <person name="Stubbs M."/>
            <person name="Talamas J."/>
            <person name="Tchuinga P."/>
            <person name="Tenzing P."/>
            <person name="Tesfaye S."/>
            <person name="Theodore J."/>
            <person name="Thoulutsang Y."/>
            <person name="Topham K."/>
            <person name="Towey S."/>
            <person name="Tsamla T."/>
            <person name="Tsomo N."/>
            <person name="Vallee D."/>
            <person name="Vassiliev H."/>
            <person name="Venkataraman V."/>
            <person name="Vinson J."/>
            <person name="Vo A."/>
            <person name="Wade C."/>
            <person name="Wang S."/>
            <person name="Wangchuk T."/>
            <person name="Wangdi T."/>
            <person name="Whittaker C."/>
            <person name="Wilkinson J."/>
            <person name="Wu Y."/>
            <person name="Wyman D."/>
            <person name="Yadav S."/>
            <person name="Yang S."/>
            <person name="Yang X."/>
            <person name="Yeager S."/>
            <person name="Yee E."/>
            <person name="Young G."/>
            <person name="Zainoun J."/>
            <person name="Zembeck L."/>
            <person name="Zimmer A."/>
            <person name="Zody M."/>
            <person name="Lander E."/>
        </authorList>
    </citation>
    <scope>NUCLEOTIDE SEQUENCE [LARGE SCALE GENOMIC DNA]</scope>
</reference>
<keyword evidence="2" id="KW-1015">Disulfide bond</keyword>